<protein>
    <recommendedName>
        <fullName evidence="4">DUF4302 domain-containing protein</fullName>
    </recommendedName>
</protein>
<keyword evidence="2" id="KW-0614">Plasmid</keyword>
<evidence type="ECO:0000256" key="1">
    <source>
        <dbReference type="SAM" id="SignalP"/>
    </source>
</evidence>
<dbReference type="KEGG" id="fax:FUAX_46770"/>
<proteinExistence type="predicted"/>
<evidence type="ECO:0008006" key="4">
    <source>
        <dbReference type="Google" id="ProtNLM"/>
    </source>
</evidence>
<accession>A0AAU9CSH5</accession>
<keyword evidence="1" id="KW-0732">Signal</keyword>
<keyword evidence="3" id="KW-1185">Reference proteome</keyword>
<feature type="chain" id="PRO_5043806941" description="DUF4302 domain-containing protein" evidence="1">
    <location>
        <begin position="25"/>
        <end position="460"/>
    </location>
</feature>
<dbReference type="Proteomes" id="UP001348817">
    <property type="component" value="Plasmid pFA3"/>
</dbReference>
<gene>
    <name evidence="2" type="ORF">FUAX_46770</name>
</gene>
<organism evidence="2 3">
    <name type="scientific">Fulvitalea axinellae</name>
    <dbReference type="NCBI Taxonomy" id="1182444"/>
    <lineage>
        <taxon>Bacteria</taxon>
        <taxon>Pseudomonadati</taxon>
        <taxon>Bacteroidota</taxon>
        <taxon>Cytophagia</taxon>
        <taxon>Cytophagales</taxon>
        <taxon>Persicobacteraceae</taxon>
        <taxon>Fulvitalea</taxon>
    </lineage>
</organism>
<dbReference type="AlphaFoldDB" id="A0AAU9CSH5"/>
<dbReference type="Pfam" id="PF14135">
    <property type="entry name" value="DUF4302"/>
    <property type="match status" value="1"/>
</dbReference>
<name>A0AAU9CSH5_9BACT</name>
<reference evidence="2 3" key="1">
    <citation type="submission" date="2021-12" db="EMBL/GenBank/DDBJ databases">
        <title>Genome sequencing of bacteria with rrn-lacking chromosome and rrn-plasmid.</title>
        <authorList>
            <person name="Anda M."/>
            <person name="Iwasaki W."/>
        </authorList>
    </citation>
    <scope>NUCLEOTIDE SEQUENCE [LARGE SCALE GENOMIC DNA]</scope>
    <source>
        <strain evidence="2 3">DSM 100852</strain>
        <plasmid evidence="2 3">pFA3</plasmid>
    </source>
</reference>
<feature type="signal peptide" evidence="1">
    <location>
        <begin position="1"/>
        <end position="24"/>
    </location>
</feature>
<evidence type="ECO:0000313" key="3">
    <source>
        <dbReference type="Proteomes" id="UP001348817"/>
    </source>
</evidence>
<geneLocation type="plasmid" evidence="2 3">
    <name>pFA3</name>
</geneLocation>
<dbReference type="PROSITE" id="PS51257">
    <property type="entry name" value="PROKAR_LIPOPROTEIN"/>
    <property type="match status" value="1"/>
</dbReference>
<dbReference type="RefSeq" id="WP_338395386.1">
    <property type="nucleotide sequence ID" value="NZ_AP025317.1"/>
</dbReference>
<dbReference type="EMBL" id="AP025317">
    <property type="protein sequence ID" value="BDD12245.1"/>
    <property type="molecule type" value="Genomic_DNA"/>
</dbReference>
<sequence>MRKHINIWLLLLAFVAFSCQDEDAEIFDEAPETRIANLIAEYNGVLQKPDKGWKMVYSPAPGYGAFTVLVKFKADGLVELTADINGYEQGKESHYRVGSSQLPELVFETHTVFHELYELGQSTFGAEFEFYFDSVEDNKVMVRSKSDSQNNPTQIEMIPATEQDWQLMSKRIEYAKYLEGLPYFTYMTIGENTFDVQTNTLVRLLTLETVTEGKTTGQKTNVPYALTTEGLVTMADAQLPGGGVLPAGTLIGSDDLTATTLNIKSPEGQEIGQMISAHYVPYGFYSNPFQGYDVGSFGDFDPSFFASLSDVTSMAVTSAFQSIILVDRATGEFTQSFDKVEQIPEYVILRILWNFQTGEGLLALMLRNDAGESRFETLPIAVQSDAATSRARVLPTGGHSFSEENLAAIAPFLNQFLGKFFTVKFASRRAYSNAYVFNFDWISADNSADRITWQSIYFYP</sequence>
<dbReference type="InterPro" id="IPR025396">
    <property type="entry name" value="DUF4302"/>
</dbReference>
<evidence type="ECO:0000313" key="2">
    <source>
        <dbReference type="EMBL" id="BDD12245.1"/>
    </source>
</evidence>